<dbReference type="STRING" id="2070753.A0A3A2ZQD3"/>
<dbReference type="Proteomes" id="UP000266188">
    <property type="component" value="Unassembled WGS sequence"/>
</dbReference>
<dbReference type="InterPro" id="IPR035959">
    <property type="entry name" value="RutC-like_sf"/>
</dbReference>
<protein>
    <submittedName>
        <fullName evidence="1">Endoribonuclease L-PSP</fullName>
    </submittedName>
</protein>
<accession>A0A3A2ZQD3</accession>
<dbReference type="AlphaFoldDB" id="A0A3A2ZQD3"/>
<sequence length="123" mass="13660">MPKTVETVDLSHTASLYYGPATISPGKVLHISGQPGNTVDGKVPSDYESQIHLCRFNLRKLIIAAGADIKDIAKLNVYIVNYDVQNRKHSRPLQRFFGKHRPAQTLVPAPKLAVPEWPSKSML</sequence>
<gene>
    <name evidence="1" type="ORF">PHISCL_08352</name>
</gene>
<dbReference type="OrthoDB" id="5046242at2759"/>
<keyword evidence="2" id="KW-1185">Reference proteome</keyword>
<proteinExistence type="predicted"/>
<dbReference type="EMBL" id="MVGC01000421">
    <property type="protein sequence ID" value="RJE19311.1"/>
    <property type="molecule type" value="Genomic_DNA"/>
</dbReference>
<evidence type="ECO:0000313" key="1">
    <source>
        <dbReference type="EMBL" id="RJE19311.1"/>
    </source>
</evidence>
<name>A0A3A2ZQD3_9EURO</name>
<comment type="caution">
    <text evidence="1">The sequence shown here is derived from an EMBL/GenBank/DDBJ whole genome shotgun (WGS) entry which is preliminary data.</text>
</comment>
<evidence type="ECO:0000313" key="2">
    <source>
        <dbReference type="Proteomes" id="UP000266188"/>
    </source>
</evidence>
<dbReference type="SUPFAM" id="SSF55298">
    <property type="entry name" value="YjgF-like"/>
    <property type="match status" value="1"/>
</dbReference>
<dbReference type="InterPro" id="IPR006175">
    <property type="entry name" value="YjgF/YER057c/UK114"/>
</dbReference>
<dbReference type="Gene3D" id="3.30.1330.40">
    <property type="entry name" value="RutC-like"/>
    <property type="match status" value="1"/>
</dbReference>
<dbReference type="Pfam" id="PF01042">
    <property type="entry name" value="Ribonuc_L-PSP"/>
    <property type="match status" value="1"/>
</dbReference>
<organism evidence="1 2">
    <name type="scientific">Aspergillus sclerotialis</name>
    <dbReference type="NCBI Taxonomy" id="2070753"/>
    <lineage>
        <taxon>Eukaryota</taxon>
        <taxon>Fungi</taxon>
        <taxon>Dikarya</taxon>
        <taxon>Ascomycota</taxon>
        <taxon>Pezizomycotina</taxon>
        <taxon>Eurotiomycetes</taxon>
        <taxon>Eurotiomycetidae</taxon>
        <taxon>Eurotiales</taxon>
        <taxon>Aspergillaceae</taxon>
        <taxon>Aspergillus</taxon>
        <taxon>Aspergillus subgen. Polypaecilum</taxon>
    </lineage>
</organism>
<dbReference type="CDD" id="cd00448">
    <property type="entry name" value="YjgF_YER057c_UK114_family"/>
    <property type="match status" value="1"/>
</dbReference>
<reference evidence="2" key="1">
    <citation type="submission" date="2017-02" db="EMBL/GenBank/DDBJ databases">
        <authorList>
            <person name="Tafer H."/>
            <person name="Lopandic K."/>
        </authorList>
    </citation>
    <scope>NUCLEOTIDE SEQUENCE [LARGE SCALE GENOMIC DNA]</scope>
    <source>
        <strain evidence="2">CBS 366.77</strain>
    </source>
</reference>